<dbReference type="Proteomes" id="UP000316621">
    <property type="component" value="Chromosome 1"/>
</dbReference>
<dbReference type="Gramene" id="RZC46676">
    <property type="protein sequence ID" value="RZC46676"/>
    <property type="gene ID" value="C5167_039625"/>
</dbReference>
<dbReference type="AlphaFoldDB" id="A0A4Y7IF52"/>
<protein>
    <submittedName>
        <fullName evidence="1">Uncharacterized protein</fullName>
    </submittedName>
</protein>
<dbReference type="EMBL" id="CM010715">
    <property type="protein sequence ID" value="RZC46676.1"/>
    <property type="molecule type" value="Genomic_DNA"/>
</dbReference>
<accession>A0A4Y7IF52</accession>
<evidence type="ECO:0000313" key="2">
    <source>
        <dbReference type="Proteomes" id="UP000316621"/>
    </source>
</evidence>
<reference evidence="1 2" key="1">
    <citation type="journal article" date="2018" name="Science">
        <title>The opium poppy genome and morphinan production.</title>
        <authorList>
            <person name="Guo L."/>
            <person name="Winzer T."/>
            <person name="Yang X."/>
            <person name="Li Y."/>
            <person name="Ning Z."/>
            <person name="He Z."/>
            <person name="Teodor R."/>
            <person name="Lu Y."/>
            <person name="Bowser T.A."/>
            <person name="Graham I.A."/>
            <person name="Ye K."/>
        </authorList>
    </citation>
    <scope>NUCLEOTIDE SEQUENCE [LARGE SCALE GENOMIC DNA]</scope>
    <source>
        <strain evidence="2">cv. HN1</strain>
        <tissue evidence="1">Leaves</tissue>
    </source>
</reference>
<name>A0A4Y7IF52_PAPSO</name>
<keyword evidence="2" id="KW-1185">Reference proteome</keyword>
<organism evidence="1 2">
    <name type="scientific">Papaver somniferum</name>
    <name type="common">Opium poppy</name>
    <dbReference type="NCBI Taxonomy" id="3469"/>
    <lineage>
        <taxon>Eukaryota</taxon>
        <taxon>Viridiplantae</taxon>
        <taxon>Streptophyta</taxon>
        <taxon>Embryophyta</taxon>
        <taxon>Tracheophyta</taxon>
        <taxon>Spermatophyta</taxon>
        <taxon>Magnoliopsida</taxon>
        <taxon>Ranunculales</taxon>
        <taxon>Papaveraceae</taxon>
        <taxon>Papaveroideae</taxon>
        <taxon>Papaver</taxon>
    </lineage>
</organism>
<gene>
    <name evidence="1" type="ORF">C5167_039625</name>
</gene>
<sequence length="74" mass="8517">MKNWSSMNFVLIYRDKPVILDDSAKDVDKQNPIFPSSGDGDSASWLTHYRVPKFYRLNVFKEIYDNQIGGSSGR</sequence>
<proteinExistence type="predicted"/>
<evidence type="ECO:0000313" key="1">
    <source>
        <dbReference type="EMBL" id="RZC46676.1"/>
    </source>
</evidence>